<dbReference type="InterPro" id="IPR050177">
    <property type="entry name" value="Lipid_A_modif_metabolic_enz"/>
</dbReference>
<dbReference type="Gene3D" id="3.40.50.720">
    <property type="entry name" value="NAD(P)-binding Rossmann-like Domain"/>
    <property type="match status" value="1"/>
</dbReference>
<dbReference type="AlphaFoldDB" id="A0A1F5IBB6"/>
<evidence type="ECO:0000313" key="3">
    <source>
        <dbReference type="Proteomes" id="UP000177300"/>
    </source>
</evidence>
<dbReference type="InterPro" id="IPR001509">
    <property type="entry name" value="Epimerase_deHydtase"/>
</dbReference>
<dbReference type="InterPro" id="IPR036291">
    <property type="entry name" value="NAD(P)-bd_dom_sf"/>
</dbReference>
<dbReference type="PANTHER" id="PTHR43245">
    <property type="entry name" value="BIFUNCTIONAL POLYMYXIN RESISTANCE PROTEIN ARNA"/>
    <property type="match status" value="1"/>
</dbReference>
<dbReference type="Proteomes" id="UP000177300">
    <property type="component" value="Unassembled WGS sequence"/>
</dbReference>
<feature type="domain" description="NAD-dependent epimerase/dehydratase" evidence="1">
    <location>
        <begin position="4"/>
        <end position="211"/>
    </location>
</feature>
<reference evidence="2 3" key="1">
    <citation type="journal article" date="2016" name="Nat. Commun.">
        <title>Thousands of microbial genomes shed light on interconnected biogeochemical processes in an aquifer system.</title>
        <authorList>
            <person name="Anantharaman K."/>
            <person name="Brown C.T."/>
            <person name="Hug L.A."/>
            <person name="Sharon I."/>
            <person name="Castelle C.J."/>
            <person name="Probst A.J."/>
            <person name="Thomas B.C."/>
            <person name="Singh A."/>
            <person name="Wilkins M.J."/>
            <person name="Karaoz U."/>
            <person name="Brodie E.L."/>
            <person name="Williams K.H."/>
            <person name="Hubbard S.S."/>
            <person name="Banfield J.F."/>
        </authorList>
    </citation>
    <scope>NUCLEOTIDE SEQUENCE [LARGE SCALE GENOMIC DNA]</scope>
</reference>
<name>A0A1F5IBB6_9BACT</name>
<dbReference type="EMBL" id="MFBY01000026">
    <property type="protein sequence ID" value="OGE13645.1"/>
    <property type="molecule type" value="Genomic_DNA"/>
</dbReference>
<sequence length="302" mass="35450">MKRIMITGAGGFIGRNLKEYLQDRYPVLGPPHNKLDLLQENSVRKYIVQNKVDVIIHCANVGGGRDTVGKENVIYENLRMFFNLTRNSNHFEKMIFFGTGAEYDMRFYKPNMSEDYFDTYIPVDDYGFSKYICSKFIQNSNNIVNLRLFGVFGKYENCYFKFISNAIVKNIFKMPIIINQNVHFDYLYIDDLTTIVEHFINRHNKHKDYNLTRGETIDLLSIANIINEASQFKSKIIIKNKGLNYKYSGSNKRLLNELKSFKFTPIRTAIGQLFSWYQQNINDIDKRKVIKDEYLKYAGVKN</sequence>
<protein>
    <recommendedName>
        <fullName evidence="1">NAD-dependent epimerase/dehydratase domain-containing protein</fullName>
    </recommendedName>
</protein>
<dbReference type="SUPFAM" id="SSF51735">
    <property type="entry name" value="NAD(P)-binding Rossmann-fold domains"/>
    <property type="match status" value="1"/>
</dbReference>
<dbReference type="Pfam" id="PF01370">
    <property type="entry name" value="Epimerase"/>
    <property type="match status" value="1"/>
</dbReference>
<accession>A0A1F5IBB6</accession>
<evidence type="ECO:0000259" key="1">
    <source>
        <dbReference type="Pfam" id="PF01370"/>
    </source>
</evidence>
<evidence type="ECO:0000313" key="2">
    <source>
        <dbReference type="EMBL" id="OGE13645.1"/>
    </source>
</evidence>
<comment type="caution">
    <text evidence="2">The sequence shown here is derived from an EMBL/GenBank/DDBJ whole genome shotgun (WGS) entry which is preliminary data.</text>
</comment>
<gene>
    <name evidence="2" type="ORF">A3G14_05015</name>
</gene>
<organism evidence="2 3">
    <name type="scientific">Candidatus Curtissbacteria bacterium RIFCSPLOWO2_12_FULL_38_9</name>
    <dbReference type="NCBI Taxonomy" id="1797735"/>
    <lineage>
        <taxon>Bacteria</taxon>
        <taxon>Candidatus Curtissiibacteriota</taxon>
    </lineage>
</organism>
<proteinExistence type="predicted"/>
<dbReference type="PANTHER" id="PTHR43245:SF13">
    <property type="entry name" value="UDP-D-APIOSE_UDP-D-XYLOSE SYNTHASE 2"/>
    <property type="match status" value="1"/>
</dbReference>